<gene>
    <name evidence="1" type="ORF">FGO68_gene9994</name>
</gene>
<accession>A0A8J8NJW5</accession>
<name>A0A8J8NJW5_HALGN</name>
<evidence type="ECO:0000313" key="2">
    <source>
        <dbReference type="Proteomes" id="UP000785679"/>
    </source>
</evidence>
<sequence length="250" mass="29326">MDQTHERGVSFGGGQSEENYQFFEALQASPTAAQISQQRKSHSRGRFSHHLQQTISSSLKGIRPLINDNREIDYQIKRSPSQSLQLSTRLYKDALRKSVDLTLRQNHQLMQEENDLKQICTFKPSLCEGSIELLKTIRNEKRLMPLQEQGRKYYKDHYEPPKFPFKPQINKQTIPDVQSQRTIAEQKGSQCFLKRQLNGMIIRNEQENKLKNMGRPKRERRTGIPHLQKVSYREAVQILGKELRETQFYL</sequence>
<evidence type="ECO:0000313" key="1">
    <source>
        <dbReference type="EMBL" id="TNV75840.1"/>
    </source>
</evidence>
<comment type="caution">
    <text evidence="1">The sequence shown here is derived from an EMBL/GenBank/DDBJ whole genome shotgun (WGS) entry which is preliminary data.</text>
</comment>
<reference evidence="1" key="1">
    <citation type="submission" date="2019-06" db="EMBL/GenBank/DDBJ databases">
        <authorList>
            <person name="Zheng W."/>
        </authorList>
    </citation>
    <scope>NUCLEOTIDE SEQUENCE</scope>
    <source>
        <strain evidence="1">QDHG01</strain>
    </source>
</reference>
<dbReference type="Proteomes" id="UP000785679">
    <property type="component" value="Unassembled WGS sequence"/>
</dbReference>
<dbReference type="EMBL" id="RRYP01014716">
    <property type="protein sequence ID" value="TNV75840.1"/>
    <property type="molecule type" value="Genomic_DNA"/>
</dbReference>
<proteinExistence type="predicted"/>
<keyword evidence="2" id="KW-1185">Reference proteome</keyword>
<protein>
    <submittedName>
        <fullName evidence="1">Uncharacterized protein</fullName>
    </submittedName>
</protein>
<dbReference type="AlphaFoldDB" id="A0A8J8NJW5"/>
<organism evidence="1 2">
    <name type="scientific">Halteria grandinella</name>
    <dbReference type="NCBI Taxonomy" id="5974"/>
    <lineage>
        <taxon>Eukaryota</taxon>
        <taxon>Sar</taxon>
        <taxon>Alveolata</taxon>
        <taxon>Ciliophora</taxon>
        <taxon>Intramacronucleata</taxon>
        <taxon>Spirotrichea</taxon>
        <taxon>Stichotrichia</taxon>
        <taxon>Sporadotrichida</taxon>
        <taxon>Halteriidae</taxon>
        <taxon>Halteria</taxon>
    </lineage>
</organism>